<evidence type="ECO:0000256" key="1">
    <source>
        <dbReference type="SAM" id="MobiDB-lite"/>
    </source>
</evidence>
<keyword evidence="2" id="KW-1133">Transmembrane helix</keyword>
<keyword evidence="4" id="KW-1185">Reference proteome</keyword>
<evidence type="ECO:0000313" key="4">
    <source>
        <dbReference type="Proteomes" id="UP000198923"/>
    </source>
</evidence>
<dbReference type="STRING" id="504805.SAMN05421505_12734"/>
<dbReference type="EMBL" id="FNCN01000027">
    <property type="protein sequence ID" value="SDH93503.1"/>
    <property type="molecule type" value="Genomic_DNA"/>
</dbReference>
<gene>
    <name evidence="3" type="ORF">SAMN05421505_12734</name>
</gene>
<feature type="compositionally biased region" description="Basic and acidic residues" evidence="1">
    <location>
        <begin position="1"/>
        <end position="20"/>
    </location>
</feature>
<dbReference type="OrthoDB" id="3525776at2"/>
<dbReference type="Proteomes" id="UP000198923">
    <property type="component" value="Unassembled WGS sequence"/>
</dbReference>
<feature type="region of interest" description="Disordered" evidence="1">
    <location>
        <begin position="1"/>
        <end position="23"/>
    </location>
</feature>
<dbReference type="AlphaFoldDB" id="A0A1G8GGI8"/>
<proteinExistence type="predicted"/>
<accession>A0A1G8GGI8</accession>
<reference evidence="3 4" key="1">
    <citation type="submission" date="2016-10" db="EMBL/GenBank/DDBJ databases">
        <authorList>
            <person name="de Groot N.N."/>
        </authorList>
    </citation>
    <scope>NUCLEOTIDE SEQUENCE [LARGE SCALE GENOMIC DNA]</scope>
    <source>
        <strain evidence="3 4">CPCC 201354</strain>
    </source>
</reference>
<keyword evidence="2" id="KW-0812">Transmembrane</keyword>
<sequence>MPINQRDLRELLDERSRPASERPVPWPELRARLRGSRRRRLTAAALTATAGAAAVAVAVTVLPAGNVVTAPDRSNDTRVLAAPSGPFQPQIVESDGTVYRRLATAMLDPLSKKPTSVDVELSGKPLAVLWDCPGGLAAQYNFPLVTAEVPGASVPIGLSPNGTLTGTCQDGRPIDMQPLPAGARRATLTFAAGAADPATRPRKLPVWRFGVYEWTPPGPGEAVPPSPLTPAPIEGRTVVGTTRGTWPATQELKITVPAKGRNFTFITYCGKHLARRIAGDLRINGRLINAPVTVTCFDPSLQARGHRIFTMLGDADSRGRKTITISVRLRTHISHYRQRPGALSLVVYKDRG</sequence>
<evidence type="ECO:0000313" key="3">
    <source>
        <dbReference type="EMBL" id="SDH93503.1"/>
    </source>
</evidence>
<protein>
    <submittedName>
        <fullName evidence="3">Uncharacterized protein</fullName>
    </submittedName>
</protein>
<keyword evidence="2" id="KW-0472">Membrane</keyword>
<evidence type="ECO:0000256" key="2">
    <source>
        <dbReference type="SAM" id="Phobius"/>
    </source>
</evidence>
<name>A0A1G8GGI8_9ACTN</name>
<dbReference type="RefSeq" id="WP_093173378.1">
    <property type="nucleotide sequence ID" value="NZ_FNCN01000027.1"/>
</dbReference>
<feature type="transmembrane region" description="Helical" evidence="2">
    <location>
        <begin position="41"/>
        <end position="65"/>
    </location>
</feature>
<organism evidence="3 4">
    <name type="scientific">Sinosporangium album</name>
    <dbReference type="NCBI Taxonomy" id="504805"/>
    <lineage>
        <taxon>Bacteria</taxon>
        <taxon>Bacillati</taxon>
        <taxon>Actinomycetota</taxon>
        <taxon>Actinomycetes</taxon>
        <taxon>Streptosporangiales</taxon>
        <taxon>Streptosporangiaceae</taxon>
        <taxon>Sinosporangium</taxon>
    </lineage>
</organism>